<dbReference type="SUPFAM" id="SSF88713">
    <property type="entry name" value="Glycoside hydrolase/deacetylase"/>
    <property type="match status" value="1"/>
</dbReference>
<feature type="domain" description="NodB homology" evidence="7">
    <location>
        <begin position="64"/>
        <end position="245"/>
    </location>
</feature>
<dbReference type="Proteomes" id="UP000723463">
    <property type="component" value="Unassembled WGS sequence"/>
</dbReference>
<dbReference type="PROSITE" id="PS51677">
    <property type="entry name" value="NODB"/>
    <property type="match status" value="1"/>
</dbReference>
<keyword evidence="3 6" id="KW-0732">Signal</keyword>
<evidence type="ECO:0000256" key="2">
    <source>
        <dbReference type="ARBA" id="ARBA00022723"/>
    </source>
</evidence>
<name>A0A9P6F586_9FUNG</name>
<evidence type="ECO:0000256" key="4">
    <source>
        <dbReference type="ARBA" id="ARBA00022801"/>
    </source>
</evidence>
<dbReference type="GO" id="GO:0005975">
    <property type="term" value="P:carbohydrate metabolic process"/>
    <property type="evidence" value="ECO:0007669"/>
    <property type="project" value="InterPro"/>
</dbReference>
<keyword evidence="4" id="KW-0378">Hydrolase</keyword>
<organism evidence="8 9">
    <name type="scientific">Mortierella hygrophila</name>
    <dbReference type="NCBI Taxonomy" id="979708"/>
    <lineage>
        <taxon>Eukaryota</taxon>
        <taxon>Fungi</taxon>
        <taxon>Fungi incertae sedis</taxon>
        <taxon>Mucoromycota</taxon>
        <taxon>Mortierellomycotina</taxon>
        <taxon>Mortierellomycetes</taxon>
        <taxon>Mortierellales</taxon>
        <taxon>Mortierellaceae</taxon>
        <taxon>Mortierella</taxon>
    </lineage>
</organism>
<dbReference type="CDD" id="cd10951">
    <property type="entry name" value="CE4_ClCDA_like"/>
    <property type="match status" value="1"/>
</dbReference>
<reference evidence="8" key="1">
    <citation type="journal article" date="2020" name="Fungal Divers.">
        <title>Resolving the Mortierellaceae phylogeny through synthesis of multi-gene phylogenetics and phylogenomics.</title>
        <authorList>
            <person name="Vandepol N."/>
            <person name="Liber J."/>
            <person name="Desiro A."/>
            <person name="Na H."/>
            <person name="Kennedy M."/>
            <person name="Barry K."/>
            <person name="Grigoriev I.V."/>
            <person name="Miller A.N."/>
            <person name="O'Donnell K."/>
            <person name="Stajich J.E."/>
            <person name="Bonito G."/>
        </authorList>
    </citation>
    <scope>NUCLEOTIDE SEQUENCE</scope>
    <source>
        <strain evidence="8">NRRL 2591</strain>
    </source>
</reference>
<evidence type="ECO:0000313" key="9">
    <source>
        <dbReference type="Proteomes" id="UP000723463"/>
    </source>
</evidence>
<gene>
    <name evidence="8" type="ORF">EC957_001694</name>
</gene>
<keyword evidence="5" id="KW-0119">Carbohydrate metabolism</keyword>
<dbReference type="EMBL" id="JAAAXW010000131">
    <property type="protein sequence ID" value="KAF9542713.1"/>
    <property type="molecule type" value="Genomic_DNA"/>
</dbReference>
<dbReference type="Pfam" id="PF01522">
    <property type="entry name" value="Polysacc_deac_1"/>
    <property type="match status" value="1"/>
</dbReference>
<evidence type="ECO:0000256" key="6">
    <source>
        <dbReference type="SAM" id="SignalP"/>
    </source>
</evidence>
<keyword evidence="2" id="KW-0479">Metal-binding</keyword>
<protein>
    <recommendedName>
        <fullName evidence="7">NodB homology domain-containing protein</fullName>
    </recommendedName>
</protein>
<feature type="signal peptide" evidence="6">
    <location>
        <begin position="1"/>
        <end position="23"/>
    </location>
</feature>
<dbReference type="InterPro" id="IPR002509">
    <property type="entry name" value="NODB_dom"/>
</dbReference>
<evidence type="ECO:0000259" key="7">
    <source>
        <dbReference type="PROSITE" id="PS51677"/>
    </source>
</evidence>
<comment type="caution">
    <text evidence="8">The sequence shown here is derived from an EMBL/GenBank/DDBJ whole genome shotgun (WGS) entry which is preliminary data.</text>
</comment>
<dbReference type="InterPro" id="IPR011330">
    <property type="entry name" value="Glyco_hydro/deAcase_b/a-brl"/>
</dbReference>
<dbReference type="PANTHER" id="PTHR46471:SF2">
    <property type="entry name" value="CHITIN DEACETYLASE-RELATED"/>
    <property type="match status" value="1"/>
</dbReference>
<dbReference type="GO" id="GO:0016810">
    <property type="term" value="F:hydrolase activity, acting on carbon-nitrogen (but not peptide) bonds"/>
    <property type="evidence" value="ECO:0007669"/>
    <property type="project" value="InterPro"/>
</dbReference>
<dbReference type="PANTHER" id="PTHR46471">
    <property type="entry name" value="CHITIN DEACETYLASE"/>
    <property type="match status" value="1"/>
</dbReference>
<keyword evidence="9" id="KW-1185">Reference proteome</keyword>
<evidence type="ECO:0000313" key="8">
    <source>
        <dbReference type="EMBL" id="KAF9542713.1"/>
    </source>
</evidence>
<proteinExistence type="predicted"/>
<evidence type="ECO:0000256" key="5">
    <source>
        <dbReference type="ARBA" id="ARBA00023277"/>
    </source>
</evidence>
<dbReference type="GO" id="GO:0046872">
    <property type="term" value="F:metal ion binding"/>
    <property type="evidence" value="ECO:0007669"/>
    <property type="project" value="UniProtKB-KW"/>
</dbReference>
<evidence type="ECO:0000256" key="1">
    <source>
        <dbReference type="ARBA" id="ARBA00001941"/>
    </source>
</evidence>
<accession>A0A9P6F586</accession>
<sequence>MAPFFRLASIAAALFSVSMIAQASVIPAPVLTPQSSNPELTKKAHFEHLEKREYGVITSCKVPGTVAMTFDDGPYKFSNQLLDHLEQAGVKATFFVNGNNIGDIYQYDWIVKRAYREGHQIASHTWGHADLTTLSYDQIHSQMTMLDDALQSIIGVRPVYMRPPYGYLNGVAQSYLNDKGYKIVKWRVDTNDWAHPGDVASSFAAYKNAGGPGFIALEHETLESTVNDLVPRAIEYAKNRGWKLVTVGECLGVSQDDWYR</sequence>
<comment type="cofactor">
    <cofactor evidence="1">
        <name>Co(2+)</name>
        <dbReference type="ChEBI" id="CHEBI:48828"/>
    </cofactor>
</comment>
<feature type="chain" id="PRO_5040178227" description="NodB homology domain-containing protein" evidence="6">
    <location>
        <begin position="24"/>
        <end position="260"/>
    </location>
</feature>
<dbReference type="AlphaFoldDB" id="A0A9P6F586"/>
<dbReference type="Gene3D" id="3.20.20.370">
    <property type="entry name" value="Glycoside hydrolase/deacetylase"/>
    <property type="match status" value="1"/>
</dbReference>
<evidence type="ECO:0000256" key="3">
    <source>
        <dbReference type="ARBA" id="ARBA00022729"/>
    </source>
</evidence>